<dbReference type="PROSITE" id="PS00217">
    <property type="entry name" value="SUGAR_TRANSPORT_2"/>
    <property type="match status" value="1"/>
</dbReference>
<protein>
    <submittedName>
        <fullName evidence="9">MFS domain-containing protein</fullName>
    </submittedName>
</protein>
<name>A0A183DTF9_9BILA</name>
<keyword evidence="3 5" id="KW-1133">Transmembrane helix</keyword>
<reference evidence="9" key="1">
    <citation type="submission" date="2016-06" db="UniProtKB">
        <authorList>
            <consortium name="WormBaseParasite"/>
        </authorList>
    </citation>
    <scope>IDENTIFICATION</scope>
</reference>
<dbReference type="Proteomes" id="UP000271098">
    <property type="component" value="Unassembled WGS sequence"/>
</dbReference>
<keyword evidence="8" id="KW-1185">Reference proteome</keyword>
<evidence type="ECO:0000313" key="9">
    <source>
        <dbReference type="WBParaSite" id="GPUH_0001201401-mRNA-1"/>
    </source>
</evidence>
<proteinExistence type="predicted"/>
<dbReference type="PROSITE" id="PS00216">
    <property type="entry name" value="SUGAR_TRANSPORT_1"/>
    <property type="match status" value="1"/>
</dbReference>
<organism evidence="9">
    <name type="scientific">Gongylonema pulchrum</name>
    <dbReference type="NCBI Taxonomy" id="637853"/>
    <lineage>
        <taxon>Eukaryota</taxon>
        <taxon>Metazoa</taxon>
        <taxon>Ecdysozoa</taxon>
        <taxon>Nematoda</taxon>
        <taxon>Chromadorea</taxon>
        <taxon>Rhabditida</taxon>
        <taxon>Spirurina</taxon>
        <taxon>Spiruromorpha</taxon>
        <taxon>Spiruroidea</taxon>
        <taxon>Gongylonematidae</taxon>
        <taxon>Gongylonema</taxon>
    </lineage>
</organism>
<accession>A0A183DTF9</accession>
<evidence type="ECO:0000256" key="4">
    <source>
        <dbReference type="ARBA" id="ARBA00023136"/>
    </source>
</evidence>
<evidence type="ECO:0000259" key="6">
    <source>
        <dbReference type="PROSITE" id="PS50850"/>
    </source>
</evidence>
<dbReference type="InterPro" id="IPR005829">
    <property type="entry name" value="Sugar_transporter_CS"/>
</dbReference>
<evidence type="ECO:0000256" key="5">
    <source>
        <dbReference type="SAM" id="Phobius"/>
    </source>
</evidence>
<evidence type="ECO:0000256" key="1">
    <source>
        <dbReference type="ARBA" id="ARBA00004141"/>
    </source>
</evidence>
<dbReference type="PROSITE" id="PS50850">
    <property type="entry name" value="MFS"/>
    <property type="match status" value="1"/>
</dbReference>
<reference evidence="7 8" key="2">
    <citation type="submission" date="2018-11" db="EMBL/GenBank/DDBJ databases">
        <authorList>
            <consortium name="Pathogen Informatics"/>
        </authorList>
    </citation>
    <scope>NUCLEOTIDE SEQUENCE [LARGE SCALE GENOMIC DNA]</scope>
</reference>
<comment type="subcellular location">
    <subcellularLocation>
        <location evidence="1">Membrane</location>
        <topology evidence="1">Multi-pass membrane protein</topology>
    </subcellularLocation>
</comment>
<dbReference type="OrthoDB" id="4540492at2759"/>
<feature type="domain" description="Major facilitator superfamily (MFS) profile" evidence="6">
    <location>
        <begin position="1"/>
        <end position="294"/>
    </location>
</feature>
<keyword evidence="4 5" id="KW-0472">Membrane</keyword>
<dbReference type="SUPFAM" id="SSF103473">
    <property type="entry name" value="MFS general substrate transporter"/>
    <property type="match status" value="1"/>
</dbReference>
<dbReference type="AlphaFoldDB" id="A0A183DTF9"/>
<dbReference type="EMBL" id="UYRT01078961">
    <property type="protein sequence ID" value="VDN19664.1"/>
    <property type="molecule type" value="Genomic_DNA"/>
</dbReference>
<feature type="transmembrane region" description="Helical" evidence="5">
    <location>
        <begin position="173"/>
        <end position="198"/>
    </location>
</feature>
<feature type="transmembrane region" description="Helical" evidence="5">
    <location>
        <begin position="238"/>
        <end position="262"/>
    </location>
</feature>
<dbReference type="InterPro" id="IPR045263">
    <property type="entry name" value="GLUT"/>
</dbReference>
<dbReference type="Pfam" id="PF00083">
    <property type="entry name" value="Sugar_tr"/>
    <property type="match status" value="1"/>
</dbReference>
<evidence type="ECO:0000256" key="2">
    <source>
        <dbReference type="ARBA" id="ARBA00022692"/>
    </source>
</evidence>
<feature type="transmembrane region" description="Helical" evidence="5">
    <location>
        <begin position="268"/>
        <end position="287"/>
    </location>
</feature>
<dbReference type="InterPro" id="IPR036259">
    <property type="entry name" value="MFS_trans_sf"/>
</dbReference>
<dbReference type="GO" id="GO:0016020">
    <property type="term" value="C:membrane"/>
    <property type="evidence" value="ECO:0007669"/>
    <property type="project" value="UniProtKB-SubCell"/>
</dbReference>
<evidence type="ECO:0000313" key="8">
    <source>
        <dbReference type="Proteomes" id="UP000271098"/>
    </source>
</evidence>
<dbReference type="Gene3D" id="1.20.1250.20">
    <property type="entry name" value="MFS general substrate transporter like domains"/>
    <property type="match status" value="1"/>
</dbReference>
<dbReference type="WBParaSite" id="GPUH_0001201401-mRNA-1">
    <property type="protein sequence ID" value="GPUH_0001201401-mRNA-1"/>
    <property type="gene ID" value="GPUH_0001201401"/>
</dbReference>
<dbReference type="GO" id="GO:0015149">
    <property type="term" value="F:hexose transmembrane transporter activity"/>
    <property type="evidence" value="ECO:0007669"/>
    <property type="project" value="TreeGrafter"/>
</dbReference>
<feature type="transmembrane region" description="Helical" evidence="5">
    <location>
        <begin position="210"/>
        <end position="231"/>
    </location>
</feature>
<feature type="transmembrane region" description="Helical" evidence="5">
    <location>
        <begin position="87"/>
        <end position="107"/>
    </location>
</feature>
<dbReference type="PANTHER" id="PTHR23503">
    <property type="entry name" value="SOLUTE CARRIER FAMILY 2"/>
    <property type="match status" value="1"/>
</dbReference>
<gene>
    <name evidence="7" type="ORF">GPUH_LOCUS12000</name>
</gene>
<keyword evidence="2 5" id="KW-0812">Transmembrane</keyword>
<evidence type="ECO:0000256" key="3">
    <source>
        <dbReference type="ARBA" id="ARBA00022989"/>
    </source>
</evidence>
<dbReference type="InterPro" id="IPR005828">
    <property type="entry name" value="MFS_sugar_transport-like"/>
</dbReference>
<sequence>MMILGLFLSPLSLYSNMAELFILSRLIAGIAVGMSTMVQSVFLTEISPVGCRGLMGTMTGLSTNIGVLTSSALGLPQIFGTDTLWPYVFYIEMLPCFMLIVYAIFVLHESPLYFLRRNDEKQAQKAVEFYYSREDNSYRVTKQLEMELHSQIHHLRDAGWMVLWTDRATRRALYFSIILNGTVSFSGIIAMSFFGTFLLNAIGFSEHGAALANCISSLAGTAGILVGAITIDNIGRRFLLIGSMVSLVAVNTGMMALVSIFLRYHFIWLGYGFLLLFNVFLFVFRFFNTIIPII</sequence>
<dbReference type="PANTHER" id="PTHR23503:SF106">
    <property type="entry name" value="MAJOR FACILITATOR SUPERFAMILY (MFS) PROFILE DOMAIN-CONTAINING PROTEIN"/>
    <property type="match status" value="1"/>
</dbReference>
<evidence type="ECO:0000313" key="7">
    <source>
        <dbReference type="EMBL" id="VDN19664.1"/>
    </source>
</evidence>
<feature type="transmembrane region" description="Helical" evidence="5">
    <location>
        <begin position="27"/>
        <end position="46"/>
    </location>
</feature>
<dbReference type="InterPro" id="IPR020846">
    <property type="entry name" value="MFS_dom"/>
</dbReference>